<dbReference type="PANTHER" id="PTHR14155:SF627">
    <property type="entry name" value="OS06G0192800 PROTEIN"/>
    <property type="match status" value="1"/>
</dbReference>
<comment type="caution">
    <text evidence="7">The sequence shown here is derived from an EMBL/GenBank/DDBJ whole genome shotgun (WGS) entry which is preliminary data.</text>
</comment>
<gene>
    <name evidence="7" type="ORF">CCMP2556_LOCUS31610</name>
</gene>
<evidence type="ECO:0008006" key="9">
    <source>
        <dbReference type="Google" id="ProtNLM"/>
    </source>
</evidence>
<evidence type="ECO:0000313" key="7">
    <source>
        <dbReference type="EMBL" id="CAK9064343.1"/>
    </source>
</evidence>
<proteinExistence type="predicted"/>
<name>A0ABP0NLK9_9DINO</name>
<dbReference type="SUPFAM" id="SSF117839">
    <property type="entry name" value="WWE domain"/>
    <property type="match status" value="1"/>
</dbReference>
<evidence type="ECO:0000313" key="8">
    <source>
        <dbReference type="Proteomes" id="UP001642484"/>
    </source>
</evidence>
<dbReference type="InterPro" id="IPR004170">
    <property type="entry name" value="WWE_dom"/>
</dbReference>
<dbReference type="InterPro" id="IPR013083">
    <property type="entry name" value="Znf_RING/FYVE/PHD"/>
</dbReference>
<evidence type="ECO:0000256" key="3">
    <source>
        <dbReference type="ARBA" id="ARBA00022833"/>
    </source>
</evidence>
<sequence>MQSESKKNILFQPTLNAMGAAFLRSRNEAREPLVSGEPPAARSCFERCRKRRRVHEAFGASASSTATADLVELPKWVVWVSVDPRSGHITPYPKEVSQTLELALQRGDATVSLGDRFFGATVELGAAPQQRTARGGRDVRRVALKTCDEAVTLWVRQGRYRWGAVDGVDPSNAQGLQERVVSMPEEAVDLSHLEERPRERPPPDHEEGMALWQWCQQLHVTPAQSERVQDCFWGIYNEQQNRQIEEAYQSGERQIEITVGVRQYQVVFGPPGFARQEDPRLRKRRLMRRQWLSPEHFQRRMTQDQPATTARDQEECILCLCDFADTAHMPVVELPECKHVFHRACAQQLVDARGRCPCCRSEVDWSFLG</sequence>
<dbReference type="Pfam" id="PF13639">
    <property type="entry name" value="zf-RING_2"/>
    <property type="match status" value="1"/>
</dbReference>
<dbReference type="Pfam" id="PF02825">
    <property type="entry name" value="WWE"/>
    <property type="match status" value="1"/>
</dbReference>
<protein>
    <recommendedName>
        <fullName evidence="9">RING-type E3 ubiquitin transferase</fullName>
    </recommendedName>
</protein>
<evidence type="ECO:0000256" key="2">
    <source>
        <dbReference type="ARBA" id="ARBA00022771"/>
    </source>
</evidence>
<dbReference type="PROSITE" id="PS50089">
    <property type="entry name" value="ZF_RING_2"/>
    <property type="match status" value="1"/>
</dbReference>
<dbReference type="Gene3D" id="3.30.40.10">
    <property type="entry name" value="Zinc/RING finger domain, C3HC4 (zinc finger)"/>
    <property type="match status" value="1"/>
</dbReference>
<dbReference type="InterPro" id="IPR001841">
    <property type="entry name" value="Znf_RING"/>
</dbReference>
<dbReference type="SMART" id="SM00184">
    <property type="entry name" value="RING"/>
    <property type="match status" value="1"/>
</dbReference>
<keyword evidence="8" id="KW-1185">Reference proteome</keyword>
<dbReference type="InterPro" id="IPR053238">
    <property type="entry name" value="RING-H2_zinc_finger"/>
</dbReference>
<evidence type="ECO:0000256" key="4">
    <source>
        <dbReference type="PROSITE-ProRule" id="PRU00175"/>
    </source>
</evidence>
<feature type="domain" description="WWE" evidence="6">
    <location>
        <begin position="198"/>
        <end position="288"/>
    </location>
</feature>
<evidence type="ECO:0000259" key="6">
    <source>
        <dbReference type="PROSITE" id="PS50918"/>
    </source>
</evidence>
<dbReference type="Gene3D" id="3.30.720.50">
    <property type="match status" value="1"/>
</dbReference>
<dbReference type="Proteomes" id="UP001642484">
    <property type="component" value="Unassembled WGS sequence"/>
</dbReference>
<reference evidence="7 8" key="1">
    <citation type="submission" date="2024-02" db="EMBL/GenBank/DDBJ databases">
        <authorList>
            <person name="Chen Y."/>
            <person name="Shah S."/>
            <person name="Dougan E. K."/>
            <person name="Thang M."/>
            <person name="Chan C."/>
        </authorList>
    </citation>
    <scope>NUCLEOTIDE SEQUENCE [LARGE SCALE GENOMIC DNA]</scope>
</reference>
<dbReference type="InterPro" id="IPR037197">
    <property type="entry name" value="WWE_dom_sf"/>
</dbReference>
<dbReference type="PANTHER" id="PTHR14155">
    <property type="entry name" value="RING FINGER DOMAIN-CONTAINING"/>
    <property type="match status" value="1"/>
</dbReference>
<feature type="domain" description="RING-type" evidence="5">
    <location>
        <begin position="316"/>
        <end position="360"/>
    </location>
</feature>
<organism evidence="7 8">
    <name type="scientific">Durusdinium trenchii</name>
    <dbReference type="NCBI Taxonomy" id="1381693"/>
    <lineage>
        <taxon>Eukaryota</taxon>
        <taxon>Sar</taxon>
        <taxon>Alveolata</taxon>
        <taxon>Dinophyceae</taxon>
        <taxon>Suessiales</taxon>
        <taxon>Symbiodiniaceae</taxon>
        <taxon>Durusdinium</taxon>
    </lineage>
</organism>
<evidence type="ECO:0000256" key="1">
    <source>
        <dbReference type="ARBA" id="ARBA00022723"/>
    </source>
</evidence>
<dbReference type="PROSITE" id="PS50918">
    <property type="entry name" value="WWE"/>
    <property type="match status" value="1"/>
</dbReference>
<evidence type="ECO:0000259" key="5">
    <source>
        <dbReference type="PROSITE" id="PS50089"/>
    </source>
</evidence>
<keyword evidence="3" id="KW-0862">Zinc</keyword>
<accession>A0ABP0NLK9</accession>
<keyword evidence="1" id="KW-0479">Metal-binding</keyword>
<dbReference type="EMBL" id="CAXAMN010021895">
    <property type="protein sequence ID" value="CAK9064343.1"/>
    <property type="molecule type" value="Genomic_DNA"/>
</dbReference>
<dbReference type="SUPFAM" id="SSF57850">
    <property type="entry name" value="RING/U-box"/>
    <property type="match status" value="1"/>
</dbReference>
<keyword evidence="2 4" id="KW-0863">Zinc-finger</keyword>